<reference evidence="2" key="1">
    <citation type="submission" date="2021-02" db="EMBL/GenBank/DDBJ databases">
        <authorList>
            <person name="Dougan E. K."/>
            <person name="Rhodes N."/>
            <person name="Thang M."/>
            <person name="Chan C."/>
        </authorList>
    </citation>
    <scope>NUCLEOTIDE SEQUENCE</scope>
</reference>
<organism evidence="2 3">
    <name type="scientific">Symbiodinium necroappetens</name>
    <dbReference type="NCBI Taxonomy" id="1628268"/>
    <lineage>
        <taxon>Eukaryota</taxon>
        <taxon>Sar</taxon>
        <taxon>Alveolata</taxon>
        <taxon>Dinophyceae</taxon>
        <taxon>Suessiales</taxon>
        <taxon>Symbiodiniaceae</taxon>
        <taxon>Symbiodinium</taxon>
    </lineage>
</organism>
<feature type="compositionally biased region" description="Acidic residues" evidence="1">
    <location>
        <begin position="129"/>
        <end position="138"/>
    </location>
</feature>
<accession>A0A812S1X9</accession>
<dbReference type="Proteomes" id="UP000601435">
    <property type="component" value="Unassembled WGS sequence"/>
</dbReference>
<dbReference type="OrthoDB" id="10543316at2759"/>
<name>A0A812S1X9_9DINO</name>
<sequence length="326" mass="34448">SNQPIEIAVGTLKAIASGCEFVTESDGTLTRSHIPADGIISAVDDLPLYVAAASAATLTGEPDRSFRAKRDYEKAASSSSRPIAAKAKALPKHKANAKVKPTAAPVMADVAMDKDTAAREGKPSSAVDPESDTTDAGDEASSPLTFVTFINAQTKEHGQMSDEAPSHIRVSSSQIQGALKNSDTYMQVLTTLPQNRVRLRASWSFMARKILTFDGEMRLNGTTVELIEEIGHIVDDSLRSPALQSAATERLAKQYIAKLQHETEALQRGRPLLLPPRFIVGTLRPNGTSGTVLMVSNAAGISKPSGMSGTAPAGIDCRAALSNLVA</sequence>
<comment type="caution">
    <text evidence="2">The sequence shown here is derived from an EMBL/GenBank/DDBJ whole genome shotgun (WGS) entry which is preliminary data.</text>
</comment>
<feature type="region of interest" description="Disordered" evidence="1">
    <location>
        <begin position="71"/>
        <end position="100"/>
    </location>
</feature>
<evidence type="ECO:0000256" key="1">
    <source>
        <dbReference type="SAM" id="MobiDB-lite"/>
    </source>
</evidence>
<feature type="non-terminal residue" evidence="2">
    <location>
        <position position="1"/>
    </location>
</feature>
<evidence type="ECO:0000313" key="3">
    <source>
        <dbReference type="Proteomes" id="UP000601435"/>
    </source>
</evidence>
<keyword evidence="3" id="KW-1185">Reference proteome</keyword>
<feature type="region of interest" description="Disordered" evidence="1">
    <location>
        <begin position="115"/>
        <end position="140"/>
    </location>
</feature>
<protein>
    <submittedName>
        <fullName evidence="2">Eno2 protein</fullName>
    </submittedName>
</protein>
<proteinExistence type="predicted"/>
<dbReference type="AlphaFoldDB" id="A0A812S1X9"/>
<evidence type="ECO:0000313" key="2">
    <source>
        <dbReference type="EMBL" id="CAE7463848.1"/>
    </source>
</evidence>
<dbReference type="EMBL" id="CAJNJA010020714">
    <property type="protein sequence ID" value="CAE7463848.1"/>
    <property type="molecule type" value="Genomic_DNA"/>
</dbReference>
<gene>
    <name evidence="2" type="primary">Eno2</name>
    <name evidence="2" type="ORF">SNEC2469_LOCUS13002</name>
</gene>